<comment type="caution">
    <text evidence="13">The sequence shown here is derived from an EMBL/GenBank/DDBJ whole genome shotgun (WGS) entry which is preliminary data.</text>
</comment>
<proteinExistence type="inferred from homology"/>
<evidence type="ECO:0000256" key="11">
    <source>
        <dbReference type="ARBA" id="ARBA00023163"/>
    </source>
</evidence>
<keyword evidence="6" id="KW-0408">Iron</keyword>
<sequence length="92" mass="10361">MGRRPRDTQLLRALTQLLVPSTEIEWDQARCSGHAQPELWFPFPSESYDTAAQLCENCPLRQDCLEFGIDNHLDGVWGGVDLVYGRAVARTA</sequence>
<evidence type="ECO:0000256" key="6">
    <source>
        <dbReference type="ARBA" id="ARBA00023004"/>
    </source>
</evidence>
<gene>
    <name evidence="13" type="ORF">GOEFS_092_00290</name>
</gene>
<protein>
    <submittedName>
        <fullName evidence="13">Putative WhiB family regulatory protein</fullName>
    </submittedName>
</protein>
<evidence type="ECO:0000256" key="1">
    <source>
        <dbReference type="ARBA" id="ARBA00001966"/>
    </source>
</evidence>
<dbReference type="RefSeq" id="WP_007318939.1">
    <property type="nucleotide sequence ID" value="NZ_BAEH01000092.1"/>
</dbReference>
<evidence type="ECO:0000259" key="12">
    <source>
        <dbReference type="PROSITE" id="PS51674"/>
    </source>
</evidence>
<keyword evidence="4" id="KW-0004">4Fe-4S</keyword>
<dbReference type="GO" id="GO:0005737">
    <property type="term" value="C:cytoplasm"/>
    <property type="evidence" value="ECO:0007669"/>
    <property type="project" value="UniProtKB-SubCell"/>
</dbReference>
<organism evidence="13 14">
    <name type="scientific">Gordonia effusa NBRC 100432</name>
    <dbReference type="NCBI Taxonomy" id="1077974"/>
    <lineage>
        <taxon>Bacteria</taxon>
        <taxon>Bacillati</taxon>
        <taxon>Actinomycetota</taxon>
        <taxon>Actinomycetes</taxon>
        <taxon>Mycobacteriales</taxon>
        <taxon>Gordoniaceae</taxon>
        <taxon>Gordonia</taxon>
    </lineage>
</organism>
<keyword evidence="14" id="KW-1185">Reference proteome</keyword>
<dbReference type="Pfam" id="PF02467">
    <property type="entry name" value="Whib"/>
    <property type="match status" value="1"/>
</dbReference>
<keyword evidence="8" id="KW-0805">Transcription regulation</keyword>
<dbReference type="GO" id="GO:0047134">
    <property type="term" value="F:protein-disulfide reductase [NAD(P)H] activity"/>
    <property type="evidence" value="ECO:0007669"/>
    <property type="project" value="TreeGrafter"/>
</dbReference>
<dbReference type="GO" id="GO:0051539">
    <property type="term" value="F:4 iron, 4 sulfur cluster binding"/>
    <property type="evidence" value="ECO:0007669"/>
    <property type="project" value="UniProtKB-KW"/>
</dbReference>
<evidence type="ECO:0000256" key="3">
    <source>
        <dbReference type="ARBA" id="ARBA00006597"/>
    </source>
</evidence>
<evidence type="ECO:0000256" key="9">
    <source>
        <dbReference type="ARBA" id="ARBA00023125"/>
    </source>
</evidence>
<evidence type="ECO:0000256" key="7">
    <source>
        <dbReference type="ARBA" id="ARBA00023014"/>
    </source>
</evidence>
<dbReference type="GO" id="GO:0045892">
    <property type="term" value="P:negative regulation of DNA-templated transcription"/>
    <property type="evidence" value="ECO:0007669"/>
    <property type="project" value="TreeGrafter"/>
</dbReference>
<evidence type="ECO:0000256" key="5">
    <source>
        <dbReference type="ARBA" id="ARBA00022723"/>
    </source>
</evidence>
<dbReference type="eggNOG" id="ENOG5031T4P">
    <property type="taxonomic scope" value="Bacteria"/>
</dbReference>
<evidence type="ECO:0000256" key="4">
    <source>
        <dbReference type="ARBA" id="ARBA00022485"/>
    </source>
</evidence>
<name>H0R3F3_9ACTN</name>
<keyword evidence="5" id="KW-0479">Metal-binding</keyword>
<dbReference type="GO" id="GO:0046872">
    <property type="term" value="F:metal ion binding"/>
    <property type="evidence" value="ECO:0007669"/>
    <property type="project" value="UniProtKB-KW"/>
</dbReference>
<dbReference type="GO" id="GO:0045454">
    <property type="term" value="P:cell redox homeostasis"/>
    <property type="evidence" value="ECO:0007669"/>
    <property type="project" value="TreeGrafter"/>
</dbReference>
<keyword evidence="9" id="KW-0238">DNA-binding</keyword>
<dbReference type="Proteomes" id="UP000035034">
    <property type="component" value="Unassembled WGS sequence"/>
</dbReference>
<comment type="cofactor">
    <cofactor evidence="1">
        <name>[4Fe-4S] cluster</name>
        <dbReference type="ChEBI" id="CHEBI:49883"/>
    </cofactor>
</comment>
<evidence type="ECO:0000313" key="13">
    <source>
        <dbReference type="EMBL" id="GAB19604.1"/>
    </source>
</evidence>
<comment type="subcellular location">
    <subcellularLocation>
        <location evidence="2">Cytoplasm</location>
    </subcellularLocation>
</comment>
<dbReference type="PANTHER" id="PTHR38839">
    <property type="entry name" value="TRANSCRIPTIONAL REGULATOR WHID-RELATED"/>
    <property type="match status" value="1"/>
</dbReference>
<dbReference type="AlphaFoldDB" id="H0R3F3"/>
<feature type="domain" description="4Fe-4S Wbl-type" evidence="12">
    <location>
        <begin position="30"/>
        <end position="87"/>
    </location>
</feature>
<comment type="similarity">
    <text evidence="3">Belongs to the WhiB family.</text>
</comment>
<dbReference type="OrthoDB" id="4381475at2"/>
<dbReference type="GO" id="GO:0003677">
    <property type="term" value="F:DNA binding"/>
    <property type="evidence" value="ECO:0007669"/>
    <property type="project" value="UniProtKB-KW"/>
</dbReference>
<accession>H0R3F3</accession>
<keyword evidence="10" id="KW-1015">Disulfide bond</keyword>
<keyword evidence="7" id="KW-0411">Iron-sulfur</keyword>
<dbReference type="PROSITE" id="PS51674">
    <property type="entry name" value="4FE4S_WBL"/>
    <property type="match status" value="1"/>
</dbReference>
<dbReference type="EMBL" id="BAEH01000092">
    <property type="protein sequence ID" value="GAB19604.1"/>
    <property type="molecule type" value="Genomic_DNA"/>
</dbReference>
<evidence type="ECO:0000256" key="10">
    <source>
        <dbReference type="ARBA" id="ARBA00023157"/>
    </source>
</evidence>
<keyword evidence="11" id="KW-0804">Transcription</keyword>
<dbReference type="InterPro" id="IPR003482">
    <property type="entry name" value="Whib"/>
</dbReference>
<evidence type="ECO:0000256" key="8">
    <source>
        <dbReference type="ARBA" id="ARBA00023015"/>
    </source>
</evidence>
<evidence type="ECO:0000313" key="14">
    <source>
        <dbReference type="Proteomes" id="UP000035034"/>
    </source>
</evidence>
<dbReference type="InterPro" id="IPR034768">
    <property type="entry name" value="4FE4S_WBL"/>
</dbReference>
<reference evidence="13 14" key="1">
    <citation type="submission" date="2011-12" db="EMBL/GenBank/DDBJ databases">
        <title>Whole genome shotgun sequence of Gordonia effusa NBRC 100432.</title>
        <authorList>
            <person name="Yoshida I."/>
            <person name="Takarada H."/>
            <person name="Hosoyama A."/>
            <person name="Tsuchikane K."/>
            <person name="Katsumata H."/>
            <person name="Yamazaki S."/>
            <person name="Fujita N."/>
        </authorList>
    </citation>
    <scope>NUCLEOTIDE SEQUENCE [LARGE SCALE GENOMIC DNA]</scope>
    <source>
        <strain evidence="13 14">NBRC 100432</strain>
    </source>
</reference>
<evidence type="ECO:0000256" key="2">
    <source>
        <dbReference type="ARBA" id="ARBA00004496"/>
    </source>
</evidence>